<evidence type="ECO:0000256" key="1">
    <source>
        <dbReference type="ARBA" id="ARBA00004691"/>
    </source>
</evidence>
<evidence type="ECO:0000313" key="9">
    <source>
        <dbReference type="EMBL" id="SFV28998.1"/>
    </source>
</evidence>
<comment type="catalytic activity">
    <reaction evidence="6 7">
        <text>7-aminomethyl-7-carbaguanine + guanosine(34) in tRNA = 7-aminomethyl-7-carbaguanosine(34) in tRNA + guanine</text>
        <dbReference type="Rhea" id="RHEA:24104"/>
        <dbReference type="Rhea" id="RHEA-COMP:10341"/>
        <dbReference type="Rhea" id="RHEA-COMP:10342"/>
        <dbReference type="ChEBI" id="CHEBI:16235"/>
        <dbReference type="ChEBI" id="CHEBI:58703"/>
        <dbReference type="ChEBI" id="CHEBI:74269"/>
        <dbReference type="ChEBI" id="CHEBI:82833"/>
        <dbReference type="EC" id="2.4.2.29"/>
    </reaction>
</comment>
<keyword evidence="10" id="KW-1185">Reference proteome</keyword>
<feature type="region of interest" description="RNA binding" evidence="7">
    <location>
        <begin position="267"/>
        <end position="273"/>
    </location>
</feature>
<reference evidence="10" key="1">
    <citation type="submission" date="2016-10" db="EMBL/GenBank/DDBJ databases">
        <authorList>
            <person name="Varghese N."/>
            <person name="Submissions S."/>
        </authorList>
    </citation>
    <scope>NUCLEOTIDE SEQUENCE [LARGE SCALE GENOMIC DNA]</scope>
    <source>
        <strain evidence="10">DSM 1565</strain>
    </source>
</reference>
<feature type="binding site" evidence="7">
    <location>
        <position position="236"/>
    </location>
    <ligand>
        <name>substrate</name>
    </ligand>
</feature>
<dbReference type="SUPFAM" id="SSF51713">
    <property type="entry name" value="tRNA-guanine transglycosylase"/>
    <property type="match status" value="1"/>
</dbReference>
<dbReference type="InterPro" id="IPR004803">
    <property type="entry name" value="TGT"/>
</dbReference>
<evidence type="ECO:0000256" key="3">
    <source>
        <dbReference type="ARBA" id="ARBA00022679"/>
    </source>
</evidence>
<dbReference type="UniPathway" id="UPA00392"/>
<feature type="binding site" evidence="7">
    <location>
        <position position="209"/>
    </location>
    <ligand>
        <name>substrate</name>
    </ligand>
</feature>
<name>A0A1I7N300_9HYPH</name>
<feature type="active site" description="Nucleophile" evidence="7">
    <location>
        <position position="286"/>
    </location>
</feature>
<dbReference type="Pfam" id="PF01702">
    <property type="entry name" value="TGT"/>
    <property type="match status" value="1"/>
</dbReference>
<dbReference type="GO" id="GO:0005829">
    <property type="term" value="C:cytosol"/>
    <property type="evidence" value="ECO:0007669"/>
    <property type="project" value="TreeGrafter"/>
</dbReference>
<sequence>MNVATTEHVTEKPSPAFGFRLLTQDGNARRSEIVTPRGVIRTPAFMPVGTVATVKALYPEQVRDAGADILLGNTYHLMLRPGAERVAKLGGLHKFMRWEKPILTDSGGFQVMSLGKIRKITEEGVAFQSHIDGSRHMLSPERSIEIQCLLGSDIQMQFDECIELPAERKEVERAMELSLRWAERSKRAFEMQLASGGAGPGQALFAIVQGGTDVELRRRSAEALVGMDFPGYAVGGLAVGEGHEAMIATLGETLPHLPAGKPRYLMGVGTPLDLIESVRLGVDMFDCVMPTRNGRHGYAFTWNGPVNMRNAKHAEDPSPLDALSSCPAAREYSRAYIHHLIKSGEYLGAMILSWVNTVFYQDLMAAMRSAIDDGRFDAWAAETKARITAAPTAQEP</sequence>
<evidence type="ECO:0000256" key="7">
    <source>
        <dbReference type="HAMAP-Rule" id="MF_00168"/>
    </source>
</evidence>
<organism evidence="9 10">
    <name type="scientific">Hyphomicrobium facile</name>
    <dbReference type="NCBI Taxonomy" id="51670"/>
    <lineage>
        <taxon>Bacteria</taxon>
        <taxon>Pseudomonadati</taxon>
        <taxon>Pseudomonadota</taxon>
        <taxon>Alphaproteobacteria</taxon>
        <taxon>Hyphomicrobiales</taxon>
        <taxon>Hyphomicrobiaceae</taxon>
        <taxon>Hyphomicrobium</taxon>
    </lineage>
</organism>
<dbReference type="RefSeq" id="WP_092865320.1">
    <property type="nucleotide sequence ID" value="NZ_FPCH01000001.1"/>
</dbReference>
<dbReference type="FunFam" id="3.20.20.105:FF:000001">
    <property type="entry name" value="Queuine tRNA-ribosyltransferase"/>
    <property type="match status" value="1"/>
</dbReference>
<dbReference type="InterPro" id="IPR036511">
    <property type="entry name" value="TGT-like_sf"/>
</dbReference>
<evidence type="ECO:0000256" key="2">
    <source>
        <dbReference type="ARBA" id="ARBA00022676"/>
    </source>
</evidence>
<evidence type="ECO:0000256" key="6">
    <source>
        <dbReference type="ARBA" id="ARBA00050112"/>
    </source>
</evidence>
<feature type="active site" description="Proton acceptor" evidence="7">
    <location>
        <position position="105"/>
    </location>
</feature>
<protein>
    <recommendedName>
        <fullName evidence="7">Queuine tRNA-ribosyltransferase</fullName>
        <ecNumber evidence="7">2.4.2.29</ecNumber>
    </recommendedName>
    <alternativeName>
        <fullName evidence="7">Guanine insertion enzyme</fullName>
    </alternativeName>
    <alternativeName>
        <fullName evidence="7">tRNA-guanine transglycosylase</fullName>
    </alternativeName>
</protein>
<proteinExistence type="inferred from homology"/>
<evidence type="ECO:0000256" key="4">
    <source>
        <dbReference type="ARBA" id="ARBA00022694"/>
    </source>
</evidence>
<keyword evidence="5 7" id="KW-0671">Queuosine biosynthesis</keyword>
<comment type="function">
    <text evidence="7">Catalyzes the base-exchange of a guanine (G) residue with the queuine precursor 7-aminomethyl-7-deazaguanine (PreQ1) at position 34 (anticodon wobble position) in tRNAs with GU(N) anticodons (tRNA-Asp, -Asn, -His and -Tyr). Catalysis occurs through a double-displacement mechanism. The nucleophile active site attacks the C1' of nucleotide 34 to detach the guanine base from the RNA, forming a covalent enzyme-RNA intermediate. The proton acceptor active site deprotonates the incoming PreQ1, allowing a nucleophilic attack on the C1' of the ribose to form the product. After dissociation, two additional enzymatic reactions on the tRNA convert PreQ1 to queuine (Q), resulting in the hypermodified nucleoside queuosine (7-(((4,5-cis-dihydroxy-2-cyclopenten-1-yl)amino)methyl)-7-deazaguanosine).</text>
</comment>
<gene>
    <name evidence="7" type="primary">tgt</name>
    <name evidence="9" type="ORF">SAMN04488557_1145</name>
</gene>
<dbReference type="GO" id="GO:0008616">
    <property type="term" value="P:tRNA queuosine(34) biosynthetic process"/>
    <property type="evidence" value="ECO:0007669"/>
    <property type="project" value="UniProtKB-UniRule"/>
</dbReference>
<keyword evidence="3 7" id="KW-0808">Transferase</keyword>
<comment type="similarity">
    <text evidence="7">Belongs to the queuine tRNA-ribosyltransferase family.</text>
</comment>
<dbReference type="HAMAP" id="MF_00168">
    <property type="entry name" value="Q_tRNA_Tgt"/>
    <property type="match status" value="1"/>
</dbReference>
<feature type="binding site" evidence="7">
    <location>
        <position position="159"/>
    </location>
    <ligand>
        <name>substrate</name>
    </ligand>
</feature>
<accession>A0A1I7N300</accession>
<dbReference type="PANTHER" id="PTHR46499:SF1">
    <property type="entry name" value="QUEUINE TRNA-RIBOSYLTRANSFERASE"/>
    <property type="match status" value="1"/>
</dbReference>
<comment type="pathway">
    <text evidence="1 7">tRNA modification; tRNA-queuosine biosynthesis.</text>
</comment>
<dbReference type="InterPro" id="IPR002616">
    <property type="entry name" value="tRNA_ribo_trans-like"/>
</dbReference>
<dbReference type="Proteomes" id="UP000199423">
    <property type="component" value="Unassembled WGS sequence"/>
</dbReference>
<dbReference type="AlphaFoldDB" id="A0A1I7N300"/>
<feature type="domain" description="tRNA-guanine(15) transglycosylase-like" evidence="8">
    <location>
        <begin position="27"/>
        <end position="385"/>
    </location>
</feature>
<dbReference type="NCBIfam" id="TIGR00449">
    <property type="entry name" value="tgt_general"/>
    <property type="match status" value="1"/>
</dbReference>
<comment type="caution">
    <text evidence="7">Lacks conserved residue(s) required for the propagation of feature annotation.</text>
</comment>
<feature type="binding site" evidence="7">
    <location>
        <begin position="105"/>
        <end position="109"/>
    </location>
    <ligand>
        <name>substrate</name>
    </ligand>
</feature>
<dbReference type="STRING" id="51670.SAMN04488557_1145"/>
<dbReference type="PANTHER" id="PTHR46499">
    <property type="entry name" value="QUEUINE TRNA-RIBOSYLTRANSFERASE"/>
    <property type="match status" value="1"/>
</dbReference>
<dbReference type="InterPro" id="IPR050076">
    <property type="entry name" value="ArchSynthase1/Queuine_TRR"/>
</dbReference>
<dbReference type="EC" id="2.4.2.29" evidence="7"/>
<evidence type="ECO:0000259" key="8">
    <source>
        <dbReference type="Pfam" id="PF01702"/>
    </source>
</evidence>
<evidence type="ECO:0000256" key="5">
    <source>
        <dbReference type="ARBA" id="ARBA00022785"/>
    </source>
</evidence>
<dbReference type="EMBL" id="FPCH01000001">
    <property type="protein sequence ID" value="SFV28998.1"/>
    <property type="molecule type" value="Genomic_DNA"/>
</dbReference>
<dbReference type="NCBIfam" id="TIGR00430">
    <property type="entry name" value="Q_tRNA_tgt"/>
    <property type="match status" value="1"/>
</dbReference>
<dbReference type="Gene3D" id="3.20.20.105">
    <property type="entry name" value="Queuine tRNA-ribosyltransferase-like"/>
    <property type="match status" value="1"/>
</dbReference>
<evidence type="ECO:0000313" key="10">
    <source>
        <dbReference type="Proteomes" id="UP000199423"/>
    </source>
</evidence>
<comment type="subunit">
    <text evidence="7">Homodimer. Within each dimer, one monomer is responsible for RNA recognition and catalysis, while the other monomer binds to the replacement base PreQ1.</text>
</comment>
<keyword evidence="2 7" id="KW-0328">Glycosyltransferase</keyword>
<dbReference type="GO" id="GO:0008479">
    <property type="term" value="F:tRNA-guanosine(34) queuine transglycosylase activity"/>
    <property type="evidence" value="ECO:0007669"/>
    <property type="project" value="UniProtKB-UniRule"/>
</dbReference>
<dbReference type="OrthoDB" id="9805417at2"/>
<feature type="region of interest" description="RNA binding; important for wobble base 34 recognition" evidence="7">
    <location>
        <begin position="291"/>
        <end position="295"/>
    </location>
</feature>
<keyword evidence="4 7" id="KW-0819">tRNA processing</keyword>